<evidence type="ECO:0000256" key="1">
    <source>
        <dbReference type="SAM" id="SignalP"/>
    </source>
</evidence>
<feature type="signal peptide" evidence="1">
    <location>
        <begin position="1"/>
        <end position="23"/>
    </location>
</feature>
<evidence type="ECO:0000313" key="2">
    <source>
        <dbReference type="EMBL" id="MBP0903301.1"/>
    </source>
</evidence>
<keyword evidence="1" id="KW-0732">Signal</keyword>
<dbReference type="PROSITE" id="PS51257">
    <property type="entry name" value="PROKAR_LIPOPROTEIN"/>
    <property type="match status" value="1"/>
</dbReference>
<keyword evidence="3" id="KW-1185">Reference proteome</keyword>
<feature type="chain" id="PRO_5045560889" description="Lipocalin-like protein" evidence="1">
    <location>
        <begin position="24"/>
        <end position="168"/>
    </location>
</feature>
<gene>
    <name evidence="2" type="ORF">J8H85_05640</name>
</gene>
<reference evidence="2 3" key="1">
    <citation type="submission" date="2021-04" db="EMBL/GenBank/DDBJ databases">
        <title>Mariniflexile gromovii gen. nov., sp. nov., a gliding bacterium isolated from the sea urchin Strongylocentrotus intermedius.</title>
        <authorList>
            <person name="Ko S."/>
            <person name="Le V."/>
            <person name="Ahn C.-Y."/>
            <person name="Oh H.-M."/>
        </authorList>
    </citation>
    <scope>NUCLEOTIDE SEQUENCE [LARGE SCALE GENOMIC DNA]</scope>
    <source>
        <strain evidence="2 3">KCTC 12570</strain>
    </source>
</reference>
<dbReference type="RefSeq" id="WP_209653487.1">
    <property type="nucleotide sequence ID" value="NZ_JAGJCB010000004.1"/>
</dbReference>
<name>A0ABS4BRU3_9FLAO</name>
<evidence type="ECO:0008006" key="4">
    <source>
        <dbReference type="Google" id="ProtNLM"/>
    </source>
</evidence>
<organism evidence="2 3">
    <name type="scientific">Mariniflexile gromovii</name>
    <dbReference type="NCBI Taxonomy" id="362523"/>
    <lineage>
        <taxon>Bacteria</taxon>
        <taxon>Pseudomonadati</taxon>
        <taxon>Bacteroidota</taxon>
        <taxon>Flavobacteriia</taxon>
        <taxon>Flavobacteriales</taxon>
        <taxon>Flavobacteriaceae</taxon>
        <taxon>Mariniflexile</taxon>
    </lineage>
</organism>
<proteinExistence type="predicted"/>
<dbReference type="EMBL" id="JAGJCB010000004">
    <property type="protein sequence ID" value="MBP0903301.1"/>
    <property type="molecule type" value="Genomic_DNA"/>
</dbReference>
<dbReference type="Proteomes" id="UP000670776">
    <property type="component" value="Unassembled WGS sequence"/>
</dbReference>
<sequence length="168" mass="18798">MKNTWFVLCFTSSLLLTSCFNDADDNLTIEGVWRLTAMNVEDGFDINEDGVANVNLLNEIDCVNNETLVFESKGVVTSNKTFNPDIKIALLEGTTDAYVFDVECDVEGTINFAVNYTQNNNLIIINESEAILNGNQLTRVFENAINIYSEDFINVIATKKVTLVYTKQ</sequence>
<comment type="caution">
    <text evidence="2">The sequence shown here is derived from an EMBL/GenBank/DDBJ whole genome shotgun (WGS) entry which is preliminary data.</text>
</comment>
<evidence type="ECO:0000313" key="3">
    <source>
        <dbReference type="Proteomes" id="UP000670776"/>
    </source>
</evidence>
<accession>A0ABS4BRU3</accession>
<protein>
    <recommendedName>
        <fullName evidence="4">Lipocalin-like protein</fullName>
    </recommendedName>
</protein>